<dbReference type="GO" id="GO:0019441">
    <property type="term" value="P:L-tryptophan catabolic process to kynurenine"/>
    <property type="evidence" value="ECO:0007669"/>
    <property type="project" value="InterPro"/>
</dbReference>
<sequence>MRRFNAIATALLVILAACKNGNSENKVPGEEKTKLSVPPKIVDLTHSFSDETVYWVTSREFELDTVFEGHTDKGYYYSAFNFTTAEHGGTHLDAPIHFAENRQSVDQVPLEKLVGPAVKIDVSSNALNNRDYLITKEDFIDWETKNNMQLPQGVIVLLETGHSRYYPDKEKYLGTAKRGEAAVKKLHFPGISTEAANWLVEERNINAIGIDTPSIDYGQSEDFESHVILLGQNIPAFENLTNLEELPAYGFQVVALPMKIEGGSGAPLRIIALLEH</sequence>
<gene>
    <name evidence="1" type="ORF">GTQ38_16405</name>
</gene>
<organism evidence="1 2">
    <name type="scientific">Poritiphilus flavus</name>
    <dbReference type="NCBI Taxonomy" id="2697053"/>
    <lineage>
        <taxon>Bacteria</taxon>
        <taxon>Pseudomonadati</taxon>
        <taxon>Bacteroidota</taxon>
        <taxon>Flavobacteriia</taxon>
        <taxon>Flavobacteriales</taxon>
        <taxon>Flavobacteriaceae</taxon>
        <taxon>Poritiphilus</taxon>
    </lineage>
</organism>
<evidence type="ECO:0000313" key="1">
    <source>
        <dbReference type="EMBL" id="NAS13596.1"/>
    </source>
</evidence>
<dbReference type="GO" id="GO:0004061">
    <property type="term" value="F:arylformamidase activity"/>
    <property type="evidence" value="ECO:0007669"/>
    <property type="project" value="InterPro"/>
</dbReference>
<dbReference type="AlphaFoldDB" id="A0A6L9EFZ2"/>
<name>A0A6L9EFZ2_9FLAO</name>
<comment type="caution">
    <text evidence="1">The sequence shown here is derived from an EMBL/GenBank/DDBJ whole genome shotgun (WGS) entry which is preliminary data.</text>
</comment>
<reference evidence="1 2" key="1">
    <citation type="submission" date="2020-01" db="EMBL/GenBank/DDBJ databases">
        <title>Bacteria diversity of Porities sp.</title>
        <authorList>
            <person name="Wang G."/>
        </authorList>
    </citation>
    <scope>NUCLEOTIDE SEQUENCE [LARGE SCALE GENOMIC DNA]</scope>
    <source>
        <strain evidence="1 2">R33</strain>
    </source>
</reference>
<dbReference type="InterPro" id="IPR037175">
    <property type="entry name" value="KFase_sf"/>
</dbReference>
<proteinExistence type="predicted"/>
<dbReference type="Gene3D" id="3.50.30.50">
    <property type="entry name" value="Putative cyclase"/>
    <property type="match status" value="1"/>
</dbReference>
<accession>A0A6L9EFZ2</accession>
<dbReference type="Pfam" id="PF04199">
    <property type="entry name" value="Cyclase"/>
    <property type="match status" value="1"/>
</dbReference>
<dbReference type="InterPro" id="IPR007325">
    <property type="entry name" value="KFase/CYL"/>
</dbReference>
<dbReference type="PANTHER" id="PTHR31118">
    <property type="entry name" value="CYCLASE-LIKE PROTEIN 2"/>
    <property type="match status" value="1"/>
</dbReference>
<dbReference type="Proteomes" id="UP000475249">
    <property type="component" value="Unassembled WGS sequence"/>
</dbReference>
<evidence type="ECO:0000313" key="2">
    <source>
        <dbReference type="Proteomes" id="UP000475249"/>
    </source>
</evidence>
<protein>
    <submittedName>
        <fullName evidence="1">Cyclase family protein</fullName>
    </submittedName>
</protein>
<dbReference type="EMBL" id="WXYO01000007">
    <property type="protein sequence ID" value="NAS13596.1"/>
    <property type="molecule type" value="Genomic_DNA"/>
</dbReference>
<keyword evidence="2" id="KW-1185">Reference proteome</keyword>
<dbReference type="RefSeq" id="WP_161436625.1">
    <property type="nucleotide sequence ID" value="NZ_WXYO01000007.1"/>
</dbReference>
<dbReference type="PROSITE" id="PS51257">
    <property type="entry name" value="PROKAR_LIPOPROTEIN"/>
    <property type="match status" value="1"/>
</dbReference>
<dbReference type="PANTHER" id="PTHR31118:SF12">
    <property type="entry name" value="CYCLASE-LIKE PROTEIN 2"/>
    <property type="match status" value="1"/>
</dbReference>
<dbReference type="SUPFAM" id="SSF102198">
    <property type="entry name" value="Putative cyclase"/>
    <property type="match status" value="1"/>
</dbReference>